<accession>A0AAD4SLX0</accession>
<comment type="caution">
    <text evidence="1">The sequence shown here is derived from an EMBL/GenBank/DDBJ whole genome shotgun (WGS) entry which is preliminary data.</text>
</comment>
<gene>
    <name evidence="1" type="ORF">MKW98_027960</name>
</gene>
<dbReference type="EMBL" id="JAJJMB010009842">
    <property type="protein sequence ID" value="KAI3912119.1"/>
    <property type="molecule type" value="Genomic_DNA"/>
</dbReference>
<name>A0AAD4SLX0_9MAGN</name>
<proteinExistence type="predicted"/>
<evidence type="ECO:0000313" key="1">
    <source>
        <dbReference type="EMBL" id="KAI3912119.1"/>
    </source>
</evidence>
<dbReference type="Proteomes" id="UP001202328">
    <property type="component" value="Unassembled WGS sequence"/>
</dbReference>
<organism evidence="1 2">
    <name type="scientific">Papaver atlanticum</name>
    <dbReference type="NCBI Taxonomy" id="357466"/>
    <lineage>
        <taxon>Eukaryota</taxon>
        <taxon>Viridiplantae</taxon>
        <taxon>Streptophyta</taxon>
        <taxon>Embryophyta</taxon>
        <taxon>Tracheophyta</taxon>
        <taxon>Spermatophyta</taxon>
        <taxon>Magnoliopsida</taxon>
        <taxon>Ranunculales</taxon>
        <taxon>Papaveraceae</taxon>
        <taxon>Papaveroideae</taxon>
        <taxon>Papaver</taxon>
    </lineage>
</organism>
<dbReference type="AlphaFoldDB" id="A0AAD4SLX0"/>
<protein>
    <submittedName>
        <fullName evidence="1">Uncharacterized protein</fullName>
    </submittedName>
</protein>
<keyword evidence="2" id="KW-1185">Reference proteome</keyword>
<sequence>MPPLLTRSMANVFIVAPESLATLFERTSNIQNDAQSLEKITNLQSLHPGSVLCGKVLINTVIVWCHLTNAIGFFTNFWKTIIFSITG</sequence>
<reference evidence="1" key="1">
    <citation type="submission" date="2022-04" db="EMBL/GenBank/DDBJ databases">
        <title>A functionally conserved STORR gene fusion in Papaver species that diverged 16.8 million years ago.</title>
        <authorList>
            <person name="Catania T."/>
        </authorList>
    </citation>
    <scope>NUCLEOTIDE SEQUENCE</scope>
    <source>
        <strain evidence="1">S-188037</strain>
    </source>
</reference>
<evidence type="ECO:0000313" key="2">
    <source>
        <dbReference type="Proteomes" id="UP001202328"/>
    </source>
</evidence>